<reference evidence="1" key="2">
    <citation type="journal article" date="2010" name="Nature">
        <title>Comparative genomics reveals mobile pathogenicity chromosomes in Fusarium.</title>
        <authorList>
            <person name="Ma L.J."/>
            <person name="van der Does H.C."/>
            <person name="Borkovich K.A."/>
            <person name="Coleman J.J."/>
            <person name="Daboussi M.J."/>
            <person name="Di Pietro A."/>
            <person name="Dufresne M."/>
            <person name="Freitag M."/>
            <person name="Grabherr M."/>
            <person name="Henrissat B."/>
            <person name="Houterman P.M."/>
            <person name="Kang S."/>
            <person name="Shim W.B."/>
            <person name="Woloshuk C."/>
            <person name="Xie X."/>
            <person name="Xu J.R."/>
            <person name="Antoniw J."/>
            <person name="Baker S.E."/>
            <person name="Bluhm B.H."/>
            <person name="Breakspear A."/>
            <person name="Brown D.W."/>
            <person name="Butchko R.A."/>
            <person name="Chapman S."/>
            <person name="Coulson R."/>
            <person name="Coutinho P.M."/>
            <person name="Danchin E.G."/>
            <person name="Diener A."/>
            <person name="Gale L.R."/>
            <person name="Gardiner D.M."/>
            <person name="Goff S."/>
            <person name="Hammond-Kosack K.E."/>
            <person name="Hilburn K."/>
            <person name="Hua-Van A."/>
            <person name="Jonkers W."/>
            <person name="Kazan K."/>
            <person name="Kodira C.D."/>
            <person name="Koehrsen M."/>
            <person name="Kumar L."/>
            <person name="Lee Y.H."/>
            <person name="Li L."/>
            <person name="Manners J.M."/>
            <person name="Miranda-Saavedra D."/>
            <person name="Mukherjee M."/>
            <person name="Park G."/>
            <person name="Park J."/>
            <person name="Park S.Y."/>
            <person name="Proctor R.H."/>
            <person name="Regev A."/>
            <person name="Ruiz-Roldan M.C."/>
            <person name="Sain D."/>
            <person name="Sakthikumar S."/>
            <person name="Sykes S."/>
            <person name="Schwartz D.C."/>
            <person name="Turgeon B.G."/>
            <person name="Wapinski I."/>
            <person name="Yoder O."/>
            <person name="Young S."/>
            <person name="Zeng Q."/>
            <person name="Zhou S."/>
            <person name="Galagan J."/>
            <person name="Cuomo C.A."/>
            <person name="Kistler H.C."/>
            <person name="Rep M."/>
        </authorList>
    </citation>
    <scope>NUCLEOTIDE SEQUENCE [LARGE SCALE GENOMIC DNA]</scope>
    <source>
        <strain evidence="1">4287</strain>
    </source>
</reference>
<name>A0A0J9WQR3_FUSO4</name>
<dbReference type="AlphaFoldDB" id="A0A0J9WQR3"/>
<reference evidence="1" key="1">
    <citation type="submission" date="2007-04" db="EMBL/GenBank/DDBJ databases">
        <authorList>
            <consortium name="The Broad Institute Genome Sequencing Platform"/>
            <person name="Birren B."/>
            <person name="Lander E."/>
            <person name="Galagan J."/>
            <person name="Nusbaum C."/>
            <person name="Devon K."/>
            <person name="Ma L.-J."/>
            <person name="Jaffe D."/>
            <person name="Butler J."/>
            <person name="Alvarez P."/>
            <person name="Gnerre S."/>
            <person name="Grabherr M."/>
            <person name="Kleber M."/>
            <person name="Mauceli E."/>
            <person name="Brockman W."/>
            <person name="MacCallum I.A."/>
            <person name="Young S."/>
            <person name="LaButti K."/>
            <person name="DeCaprio D."/>
            <person name="Crawford M."/>
            <person name="Koehrsen M."/>
            <person name="Engels R."/>
            <person name="Montgomery P."/>
            <person name="Pearson M."/>
            <person name="Howarth C."/>
            <person name="Larson L."/>
            <person name="White J."/>
            <person name="O'Leary S."/>
            <person name="Kodira C."/>
            <person name="Zeng Q."/>
            <person name="Yandava C."/>
            <person name="Alvarado L."/>
            <person name="Kistler C."/>
            <person name="Shim W.-B."/>
            <person name="Kang S."/>
            <person name="Woloshuk C."/>
        </authorList>
    </citation>
    <scope>NUCLEOTIDE SEQUENCE</scope>
    <source>
        <strain evidence="1">4287</strain>
    </source>
</reference>
<evidence type="ECO:0000313" key="2">
    <source>
        <dbReference type="Proteomes" id="UP000009097"/>
    </source>
</evidence>
<evidence type="ECO:0000313" key="1">
    <source>
        <dbReference type="EMBL" id="KNB11232.1"/>
    </source>
</evidence>
<dbReference type="RefSeq" id="XP_018249277.1">
    <property type="nucleotide sequence ID" value="XM_018400762.1"/>
</dbReference>
<dbReference type="EMBL" id="DS231709">
    <property type="protein sequence ID" value="KNB11232.1"/>
    <property type="molecule type" value="Genomic_DNA"/>
</dbReference>
<dbReference type="VEuPathDB" id="FungiDB:FOXG_20482"/>
<proteinExistence type="predicted"/>
<organism evidence="1 2">
    <name type="scientific">Fusarium oxysporum f. sp. lycopersici (strain 4287 / CBS 123668 / FGSC 9935 / NRRL 34936)</name>
    <name type="common">Fusarium vascular wilt of tomato</name>
    <dbReference type="NCBI Taxonomy" id="426428"/>
    <lineage>
        <taxon>Eukaryota</taxon>
        <taxon>Fungi</taxon>
        <taxon>Dikarya</taxon>
        <taxon>Ascomycota</taxon>
        <taxon>Pezizomycotina</taxon>
        <taxon>Sordariomycetes</taxon>
        <taxon>Hypocreomycetidae</taxon>
        <taxon>Hypocreales</taxon>
        <taxon>Nectriaceae</taxon>
        <taxon>Fusarium</taxon>
        <taxon>Fusarium oxysporum species complex</taxon>
    </lineage>
</organism>
<dbReference type="OrthoDB" id="10279550at2759"/>
<gene>
    <name evidence="1" type="ORF">FOXG_20482</name>
</gene>
<protein>
    <submittedName>
        <fullName evidence="1">Uncharacterized protein</fullName>
    </submittedName>
</protein>
<dbReference type="KEGG" id="fox:FOXG_20482"/>
<sequence length="39" mass="4380">MSALARSDTHAFRILLLPPTVDGVRLTTRSARDETKVRK</sequence>
<accession>A0A0J9WQR3</accession>
<dbReference type="Proteomes" id="UP000009097">
    <property type="component" value="Unassembled WGS sequence"/>
</dbReference>
<dbReference type="GeneID" id="28961188"/>